<evidence type="ECO:0000313" key="7">
    <source>
        <dbReference type="Proteomes" id="UP000283586"/>
    </source>
</evidence>
<dbReference type="EMBL" id="QRQN01000006">
    <property type="protein sequence ID" value="RHN09827.1"/>
    <property type="molecule type" value="Genomic_DNA"/>
</dbReference>
<evidence type="ECO:0000313" key="5">
    <source>
        <dbReference type="EMBL" id="RHN09827.1"/>
    </source>
</evidence>
<dbReference type="EMBL" id="QSFP01000001">
    <property type="protein sequence ID" value="RHA70383.1"/>
    <property type="molecule type" value="Genomic_DNA"/>
</dbReference>
<dbReference type="OrthoDB" id="334160at2"/>
<evidence type="ECO:0000313" key="9">
    <source>
        <dbReference type="Proteomes" id="UP000284465"/>
    </source>
</evidence>
<dbReference type="AlphaFoldDB" id="A0A173TLV0"/>
<protein>
    <submittedName>
        <fullName evidence="2">Cyclic nucleotide-binding domain-containing protein</fullName>
    </submittedName>
</protein>
<evidence type="ECO:0000313" key="1">
    <source>
        <dbReference type="EMBL" id="CUN03149.1"/>
    </source>
</evidence>
<evidence type="ECO:0000313" key="10">
    <source>
        <dbReference type="Proteomes" id="UP000479531"/>
    </source>
</evidence>
<gene>
    <name evidence="4" type="ORF">DW264_12805</name>
    <name evidence="3" type="ORF">DW927_01685</name>
    <name evidence="5" type="ORF">DWZ31_07185</name>
    <name evidence="1" type="ORF">ERS852572_01607</name>
    <name evidence="2" type="ORF">GCK47_16885</name>
</gene>
<evidence type="ECO:0000313" key="3">
    <source>
        <dbReference type="EMBL" id="RHA70383.1"/>
    </source>
</evidence>
<evidence type="ECO:0000313" key="4">
    <source>
        <dbReference type="EMBL" id="RHG26996.1"/>
    </source>
</evidence>
<dbReference type="EMBL" id="QRID01000013">
    <property type="protein sequence ID" value="RHG26996.1"/>
    <property type="molecule type" value="Genomic_DNA"/>
</dbReference>
<reference evidence="2 10" key="3">
    <citation type="submission" date="2019-10" db="EMBL/GenBank/DDBJ databases">
        <title>Roseburia spp. ameliorate alcoholic fatty liver via restoration of gut barrier function.</title>
        <authorList>
            <person name="Seo B."/>
            <person name="Ko G."/>
        </authorList>
    </citation>
    <scope>NUCLEOTIDE SEQUENCE [LARGE SCALE GENOMIC DNA]</scope>
    <source>
        <strain evidence="2 10">SNUG30017</strain>
    </source>
</reference>
<organism evidence="1 6">
    <name type="scientific">Roseburia intestinalis</name>
    <dbReference type="NCBI Taxonomy" id="166486"/>
    <lineage>
        <taxon>Bacteria</taxon>
        <taxon>Bacillati</taxon>
        <taxon>Bacillota</taxon>
        <taxon>Clostridia</taxon>
        <taxon>Lachnospirales</taxon>
        <taxon>Lachnospiraceae</taxon>
        <taxon>Roseburia</taxon>
    </lineage>
</organism>
<dbReference type="RefSeq" id="WP_055194102.1">
    <property type="nucleotide sequence ID" value="NZ_CABIYH010000010.1"/>
</dbReference>
<dbReference type="InterPro" id="IPR018490">
    <property type="entry name" value="cNMP-bd_dom_sf"/>
</dbReference>
<evidence type="ECO:0000313" key="8">
    <source>
        <dbReference type="Proteomes" id="UP000284051"/>
    </source>
</evidence>
<evidence type="ECO:0000313" key="6">
    <source>
        <dbReference type="Proteomes" id="UP000095350"/>
    </source>
</evidence>
<proteinExistence type="predicted"/>
<dbReference type="Proteomes" id="UP000095350">
    <property type="component" value="Unassembled WGS sequence"/>
</dbReference>
<dbReference type="PaxDb" id="166486-ERS852572_01607"/>
<name>A0A173TLV0_9FIRM</name>
<dbReference type="Proteomes" id="UP000284465">
    <property type="component" value="Unassembled WGS sequence"/>
</dbReference>
<dbReference type="Proteomes" id="UP000283586">
    <property type="component" value="Unassembled WGS sequence"/>
</dbReference>
<reference evidence="1 6" key="1">
    <citation type="submission" date="2015-09" db="EMBL/GenBank/DDBJ databases">
        <authorList>
            <consortium name="Pathogen Informatics"/>
        </authorList>
    </citation>
    <scope>NUCLEOTIDE SEQUENCE [LARGE SCALE GENOMIC DNA]</scope>
    <source>
        <strain evidence="1 6">2789STDY5834960</strain>
    </source>
</reference>
<dbReference type="EMBL" id="CYXZ01000010">
    <property type="protein sequence ID" value="CUN03149.1"/>
    <property type="molecule type" value="Genomic_DNA"/>
</dbReference>
<sequence>METIKVQKNQIIAKQKEKVKAWYLILEGSVVQRNSYARIVLNKESVIGVSEKDRFLCDYIAREDSVLAVFPYNTADDLINALNGQESMRGTLLRAALKQRQMLLEMYAGFKNLVRQFHTFVETEYNDYTMLCSQMRIDGQGFTRMDNFKPLDMVHMAENWEVNNSTSLTKKGYLDEYIKLMQKDDSLCIGAIMEASYQTRRVMQGIIEMVDYLKYNQDILLSESENDLFHLYFELVIQAEMNHYDVTPLKERMDKIAEVIRKLNIYDDKLVSYRLNEYKNHDFTQYAMDEFATPGEDDNVSDDEWDEEEEESEDCLEHILTYAGYTPERIEDMRNLIRKYRELPDMLSTDAEVFQLRKQLSQVFYDAYYKVFMNVMKDDDEPTPIIEMFLNFGFMDVQMVGEDNANILYDLTEHLELCNSEHIFTIFEWLKTIYNGQNEPSKNEFDLDYAGYLAELKKTGKVNEKQMRDYANNREMKVKFEIQNMFTSGNRVTYGRVSTFCPILGENDLINSVDKMLVTAQKIEDAMNKVRKVDFSVFYRGVVFSDPDKGINREEIMKEVLPNIILMPNAGTRAMMWQETAGVRRDTPARYMFPIFTAVDLDDMMVETTGRYRWEICRKIQGVHWNDIRDKSLTAEYCDYIQFYKKNHDLSTEAKEKIKSALLRGKNNYREVFVKDYQNWIKYESKGSFRLNKVSREILVTYCPFSKEIREELKSNPMYQNAWQKYDILITKKIQRIKGVYDKYQKAGGKITDELKDNLEYYMM</sequence>
<dbReference type="Proteomes" id="UP000284051">
    <property type="component" value="Unassembled WGS sequence"/>
</dbReference>
<accession>A0A173TLV0</accession>
<reference evidence="7 8" key="2">
    <citation type="submission" date="2018-08" db="EMBL/GenBank/DDBJ databases">
        <title>A genome reference for cultivated species of the human gut microbiota.</title>
        <authorList>
            <person name="Zou Y."/>
            <person name="Xue W."/>
            <person name="Luo G."/>
        </authorList>
    </citation>
    <scope>NUCLEOTIDE SEQUENCE [LARGE SCALE GENOMIC DNA]</scope>
    <source>
        <strain evidence="5 7">AF31-21AC</strain>
        <strain evidence="4 8">AM22-21LB</strain>
        <strain evidence="3 9">AM43-11</strain>
    </source>
</reference>
<evidence type="ECO:0000313" key="2">
    <source>
        <dbReference type="EMBL" id="MVQ47315.1"/>
    </source>
</evidence>
<dbReference type="EMBL" id="WGGT01000030">
    <property type="protein sequence ID" value="MVQ47315.1"/>
    <property type="molecule type" value="Genomic_DNA"/>
</dbReference>
<dbReference type="SUPFAM" id="SSF51206">
    <property type="entry name" value="cAMP-binding domain-like"/>
    <property type="match status" value="1"/>
</dbReference>
<dbReference type="STRING" id="166486.ERS852572_01607"/>
<dbReference type="Proteomes" id="UP000479531">
    <property type="component" value="Unassembled WGS sequence"/>
</dbReference>